<accession>A0A443HMD8</accession>
<dbReference type="Gene3D" id="3.40.50.150">
    <property type="entry name" value="Vaccinia Virus protein VP39"/>
    <property type="match status" value="1"/>
</dbReference>
<dbReference type="PANTHER" id="PTHR14614:SF130">
    <property type="entry name" value="PROTEIN-LYSINE N-METHYLTRANSFERASE EEF2KMT"/>
    <property type="match status" value="1"/>
</dbReference>
<dbReference type="InterPro" id="IPR019410">
    <property type="entry name" value="Methyltransf_16"/>
</dbReference>
<dbReference type="Pfam" id="PF10294">
    <property type="entry name" value="Methyltransf_16"/>
    <property type="match status" value="1"/>
</dbReference>
<dbReference type="AlphaFoldDB" id="A0A443HMD8"/>
<keyword evidence="2" id="KW-1185">Reference proteome</keyword>
<dbReference type="InterPro" id="IPR029063">
    <property type="entry name" value="SAM-dependent_MTases_sf"/>
</dbReference>
<comment type="caution">
    <text evidence="1">The sequence shown here is derived from an EMBL/GenBank/DDBJ whole genome shotgun (WGS) entry which is preliminary data.</text>
</comment>
<dbReference type="PANTHER" id="PTHR14614">
    <property type="entry name" value="HEPATOCELLULAR CARCINOMA-ASSOCIATED ANTIGEN"/>
    <property type="match status" value="1"/>
</dbReference>
<dbReference type="GO" id="GO:0005737">
    <property type="term" value="C:cytoplasm"/>
    <property type="evidence" value="ECO:0007669"/>
    <property type="project" value="TreeGrafter"/>
</dbReference>
<keyword evidence="1" id="KW-0808">Transferase</keyword>
<name>A0A443HMD8_BYSSP</name>
<organism evidence="1 2">
    <name type="scientific">Byssochlamys spectabilis</name>
    <name type="common">Paecilomyces variotii</name>
    <dbReference type="NCBI Taxonomy" id="264951"/>
    <lineage>
        <taxon>Eukaryota</taxon>
        <taxon>Fungi</taxon>
        <taxon>Dikarya</taxon>
        <taxon>Ascomycota</taxon>
        <taxon>Pezizomycotina</taxon>
        <taxon>Eurotiomycetes</taxon>
        <taxon>Eurotiomycetidae</taxon>
        <taxon>Eurotiales</taxon>
        <taxon>Thermoascaceae</taxon>
        <taxon>Paecilomyces</taxon>
    </lineage>
</organism>
<dbReference type="STRING" id="264951.A0A443HMD8"/>
<keyword evidence="1" id="KW-0489">Methyltransferase</keyword>
<dbReference type="VEuPathDB" id="FungiDB:C8Q69DRAFT_509559"/>
<gene>
    <name evidence="1" type="ORF">C8Q69DRAFT_509559</name>
</gene>
<dbReference type="EMBL" id="RCNU01000011">
    <property type="protein sequence ID" value="RWQ92979.1"/>
    <property type="molecule type" value="Genomic_DNA"/>
</dbReference>
<dbReference type="GO" id="GO:0008757">
    <property type="term" value="F:S-adenosylmethionine-dependent methyltransferase activity"/>
    <property type="evidence" value="ECO:0007669"/>
    <property type="project" value="UniProtKB-ARBA"/>
</dbReference>
<evidence type="ECO:0000313" key="2">
    <source>
        <dbReference type="Proteomes" id="UP000283841"/>
    </source>
</evidence>
<protein>
    <submittedName>
        <fullName evidence="1">Putative methyltransferase-domain-containing protein</fullName>
    </submittedName>
</protein>
<reference evidence="1 2" key="1">
    <citation type="journal article" date="2018" name="Front. Microbiol.">
        <title>Genomic and genetic insights into a cosmopolitan fungus, Paecilomyces variotii (Eurotiales).</title>
        <authorList>
            <person name="Urquhart A.S."/>
            <person name="Mondo S.J."/>
            <person name="Makela M.R."/>
            <person name="Hane J.K."/>
            <person name="Wiebenga A."/>
            <person name="He G."/>
            <person name="Mihaltcheva S."/>
            <person name="Pangilinan J."/>
            <person name="Lipzen A."/>
            <person name="Barry K."/>
            <person name="de Vries R.P."/>
            <person name="Grigoriev I.V."/>
            <person name="Idnurm A."/>
        </authorList>
    </citation>
    <scope>NUCLEOTIDE SEQUENCE [LARGE SCALE GENOMIC DNA]</scope>
    <source>
        <strain evidence="1 2">CBS 101075</strain>
    </source>
</reference>
<dbReference type="Proteomes" id="UP000283841">
    <property type="component" value="Unassembled WGS sequence"/>
</dbReference>
<dbReference type="RefSeq" id="XP_028482624.1">
    <property type="nucleotide sequence ID" value="XM_028633102.1"/>
</dbReference>
<proteinExistence type="predicted"/>
<sequence>MAVDDIDDEACIAKLVAQYFQMVEPRDLCVPSAEAIVRPAAQTAIYEQMFNETTVWPLPPVSYRTRVLKMIISRIEESISNPEEDEIIEDLMNCWGELIAQPKQSPLDQAQQLSYVKYIAPKSQVNEESRSVVTSESRGLILSAGTTGFRTWEAALHLGTFLSTSEGESLVRGKRVIELGAGTGFLSLYCAKYLNVESVLVTDREPALITNIQDCVSRNELGGARIWPAIWEWGSNLEEPSKSQEPDEPWRFDIALGADLIYDVDLVPLLVSTLRDMFENYQLKEFLISATLRNQDTFKAFLNACETNSFQINKVPFESPPAEAQTGFFHSTSIPIEIYRITPPSETDR</sequence>
<dbReference type="SUPFAM" id="SSF53335">
    <property type="entry name" value="S-adenosyl-L-methionine-dependent methyltransferases"/>
    <property type="match status" value="1"/>
</dbReference>
<evidence type="ECO:0000313" key="1">
    <source>
        <dbReference type="EMBL" id="RWQ92979.1"/>
    </source>
</evidence>
<dbReference type="GO" id="GO:0032259">
    <property type="term" value="P:methylation"/>
    <property type="evidence" value="ECO:0007669"/>
    <property type="project" value="UniProtKB-KW"/>
</dbReference>
<dbReference type="GeneID" id="39602379"/>